<dbReference type="InterPro" id="IPR027417">
    <property type="entry name" value="P-loop_NTPase"/>
</dbReference>
<keyword evidence="12" id="KW-0479">Metal-binding</keyword>
<dbReference type="Proteomes" id="UP000037460">
    <property type="component" value="Unassembled WGS sequence"/>
</dbReference>
<dbReference type="InterPro" id="IPR019009">
    <property type="entry name" value="SRP_receptor_beta_su"/>
</dbReference>
<comment type="caution">
    <text evidence="14">The sequence shown here is derived from an EMBL/GenBank/DDBJ whole genome shotgun (WGS) entry which is preliminary data.</text>
</comment>
<evidence type="ECO:0000313" key="15">
    <source>
        <dbReference type="Proteomes" id="UP000037460"/>
    </source>
</evidence>
<evidence type="ECO:0000256" key="5">
    <source>
        <dbReference type="ARBA" id="ARBA00022741"/>
    </source>
</evidence>
<gene>
    <name evidence="14" type="ORF">Ctob_008244</name>
</gene>
<dbReference type="EMBL" id="JWZX01002020">
    <property type="protein sequence ID" value="KOO31413.1"/>
    <property type="molecule type" value="Genomic_DNA"/>
</dbReference>
<keyword evidence="5 11" id="KW-0547">Nucleotide-binding</keyword>
<dbReference type="GO" id="GO:0003924">
    <property type="term" value="F:GTPase activity"/>
    <property type="evidence" value="ECO:0007669"/>
    <property type="project" value="InterPro"/>
</dbReference>
<feature type="binding site" evidence="11">
    <location>
        <begin position="159"/>
        <end position="162"/>
    </location>
    <ligand>
        <name>GTP</name>
        <dbReference type="ChEBI" id="CHEBI:37565"/>
    </ligand>
</feature>
<evidence type="ECO:0000256" key="8">
    <source>
        <dbReference type="ARBA" id="ARBA00023134"/>
    </source>
</evidence>
<feature type="binding site" evidence="11">
    <location>
        <begin position="51"/>
        <end position="58"/>
    </location>
    <ligand>
        <name>GTP</name>
        <dbReference type="ChEBI" id="CHEBI:37565"/>
    </ligand>
</feature>
<comment type="subcellular location">
    <subcellularLocation>
        <location evidence="1">Endoplasmic reticulum membrane</location>
        <topology evidence="1">Single-pass membrane protein</topology>
    </subcellularLocation>
</comment>
<evidence type="ECO:0000313" key="14">
    <source>
        <dbReference type="EMBL" id="KOO31413.1"/>
    </source>
</evidence>
<comment type="similarity">
    <text evidence="2">Belongs to the SRP receptor beta subunit family.</text>
</comment>
<name>A0A0M0JZ61_9EUKA</name>
<evidence type="ECO:0000256" key="1">
    <source>
        <dbReference type="ARBA" id="ARBA00004389"/>
    </source>
</evidence>
<dbReference type="OrthoDB" id="41266at2759"/>
<proteinExistence type="inferred from homology"/>
<dbReference type="Gene3D" id="3.40.50.300">
    <property type="entry name" value="P-loop containing nucleotide triphosphate hydrolases"/>
    <property type="match status" value="1"/>
</dbReference>
<evidence type="ECO:0000256" key="12">
    <source>
        <dbReference type="PIRSR" id="PIRSR606689-2"/>
    </source>
</evidence>
<evidence type="ECO:0000256" key="11">
    <source>
        <dbReference type="PIRSR" id="PIRSR606689-1"/>
    </source>
</evidence>
<organism evidence="14 15">
    <name type="scientific">Chrysochromulina tobinii</name>
    <dbReference type="NCBI Taxonomy" id="1460289"/>
    <lineage>
        <taxon>Eukaryota</taxon>
        <taxon>Haptista</taxon>
        <taxon>Haptophyta</taxon>
        <taxon>Prymnesiophyceae</taxon>
        <taxon>Prymnesiales</taxon>
        <taxon>Chrysochromulinaceae</taxon>
        <taxon>Chrysochromulina</taxon>
    </lineage>
</organism>
<feature type="transmembrane region" description="Helical" evidence="13">
    <location>
        <begin position="20"/>
        <end position="36"/>
    </location>
</feature>
<keyword evidence="4 13" id="KW-0812">Transmembrane</keyword>
<dbReference type="GO" id="GO:0005789">
    <property type="term" value="C:endoplasmic reticulum membrane"/>
    <property type="evidence" value="ECO:0007669"/>
    <property type="project" value="UniProtKB-SubCell"/>
</dbReference>
<evidence type="ECO:0000256" key="2">
    <source>
        <dbReference type="ARBA" id="ARBA00005619"/>
    </source>
</evidence>
<dbReference type="Pfam" id="PF09439">
    <property type="entry name" value="SRPRB"/>
    <property type="match status" value="1"/>
</dbReference>
<dbReference type="GO" id="GO:0046872">
    <property type="term" value="F:metal ion binding"/>
    <property type="evidence" value="ECO:0007669"/>
    <property type="project" value="UniProtKB-KW"/>
</dbReference>
<keyword evidence="7 13" id="KW-1133">Transmembrane helix</keyword>
<reference evidence="15" key="1">
    <citation type="journal article" date="2015" name="PLoS Genet.">
        <title>Genome Sequence and Transcriptome Analyses of Chrysochromulina tobin: Metabolic Tools for Enhanced Algal Fitness in the Prominent Order Prymnesiales (Haptophyceae).</title>
        <authorList>
            <person name="Hovde B.T."/>
            <person name="Deodato C.R."/>
            <person name="Hunsperger H.M."/>
            <person name="Ryken S.A."/>
            <person name="Yost W."/>
            <person name="Jha R.K."/>
            <person name="Patterson J."/>
            <person name="Monnat R.J. Jr."/>
            <person name="Barlow S.B."/>
            <person name="Starkenburg S.R."/>
            <person name="Cattolico R.A."/>
        </authorList>
    </citation>
    <scope>NUCLEOTIDE SEQUENCE</scope>
    <source>
        <strain evidence="15">CCMP291</strain>
    </source>
</reference>
<evidence type="ECO:0000256" key="3">
    <source>
        <dbReference type="ARBA" id="ARBA00020256"/>
    </source>
</evidence>
<evidence type="ECO:0000256" key="7">
    <source>
        <dbReference type="ARBA" id="ARBA00022989"/>
    </source>
</evidence>
<dbReference type="SUPFAM" id="SSF52540">
    <property type="entry name" value="P-loop containing nucleoside triphosphate hydrolases"/>
    <property type="match status" value="1"/>
</dbReference>
<evidence type="ECO:0000256" key="4">
    <source>
        <dbReference type="ARBA" id="ARBA00022692"/>
    </source>
</evidence>
<keyword evidence="15" id="KW-1185">Reference proteome</keyword>
<dbReference type="GO" id="GO:0005525">
    <property type="term" value="F:GTP binding"/>
    <property type="evidence" value="ECO:0007669"/>
    <property type="project" value="UniProtKB-KW"/>
</dbReference>
<dbReference type="PRINTS" id="PR00328">
    <property type="entry name" value="SAR1GTPBP"/>
</dbReference>
<keyword evidence="6" id="KW-0256">Endoplasmic reticulum</keyword>
<keyword evidence="10 14" id="KW-0675">Receptor</keyword>
<keyword evidence="8 11" id="KW-0342">GTP-binding</keyword>
<evidence type="ECO:0000256" key="10">
    <source>
        <dbReference type="ARBA" id="ARBA00023170"/>
    </source>
</evidence>
<evidence type="ECO:0000256" key="9">
    <source>
        <dbReference type="ARBA" id="ARBA00023136"/>
    </source>
</evidence>
<dbReference type="AlphaFoldDB" id="A0A0M0JZ61"/>
<dbReference type="InterPro" id="IPR006689">
    <property type="entry name" value="Small_GTPase_ARF/SAR"/>
</dbReference>
<evidence type="ECO:0000256" key="13">
    <source>
        <dbReference type="SAM" id="Phobius"/>
    </source>
</evidence>
<protein>
    <recommendedName>
        <fullName evidence="3">Signal recognition particle receptor subunit beta</fullName>
    </recommendedName>
</protein>
<feature type="binding site" evidence="12">
    <location>
        <position position="58"/>
    </location>
    <ligand>
        <name>Mg(2+)</name>
        <dbReference type="ChEBI" id="CHEBI:18420"/>
    </ligand>
</feature>
<keyword evidence="9 13" id="KW-0472">Membrane</keyword>
<sequence>MPTVPSIPAPPSSAAYDPTLLLTVILSLLIPVLYLFRSSKKSSSRKLVIFGPVGGGKSAIYHRLRFGRVVPTVSSMTVTSATFVPNGLEGKPMHIVDVPGSGRLRAQLLEQVSDASALLCVLDGTQLSAQAREAAGILFEVLSHEPVARRKLPLLVAVNKVDSPGAATPTAARKAIEQEVQRVRLARTTLSDTSGRDKKLSGIAEDDGRPFSFDHLETNTVVFAAISATKPELSAVHSLLKRLG</sequence>
<evidence type="ECO:0000256" key="6">
    <source>
        <dbReference type="ARBA" id="ARBA00022824"/>
    </source>
</evidence>
<accession>A0A0M0JZ61</accession>
<feature type="binding site" evidence="11">
    <location>
        <position position="100"/>
    </location>
    <ligand>
        <name>GTP</name>
        <dbReference type="ChEBI" id="CHEBI:37565"/>
    </ligand>
</feature>
<keyword evidence="12" id="KW-0460">Magnesium</keyword>